<dbReference type="SUPFAM" id="SSF56317">
    <property type="entry name" value="Carbon-nitrogen hydrolase"/>
    <property type="match status" value="1"/>
</dbReference>
<dbReference type="RefSeq" id="WP_114642185.1">
    <property type="nucleotide sequence ID" value="NZ_JAACIO010000011.1"/>
</dbReference>
<dbReference type="PANTHER" id="PTHR43674:SF2">
    <property type="entry name" value="BETA-UREIDOPROPIONASE"/>
    <property type="match status" value="1"/>
</dbReference>
<dbReference type="GO" id="GO:0016787">
    <property type="term" value="F:hydrolase activity"/>
    <property type="evidence" value="ECO:0007669"/>
    <property type="project" value="UniProtKB-KW"/>
</dbReference>
<dbReference type="InterPro" id="IPR050345">
    <property type="entry name" value="Aliph_Amidase/BUP"/>
</dbReference>
<dbReference type="EMBL" id="QUAJ01000010">
    <property type="protein sequence ID" value="REI41437.1"/>
    <property type="molecule type" value="Genomic_DNA"/>
</dbReference>
<proteinExistence type="predicted"/>
<evidence type="ECO:0000259" key="2">
    <source>
        <dbReference type="PROSITE" id="PS50263"/>
    </source>
</evidence>
<keyword evidence="4" id="KW-1185">Reference proteome</keyword>
<evidence type="ECO:0000313" key="3">
    <source>
        <dbReference type="EMBL" id="REI41437.1"/>
    </source>
</evidence>
<organism evidence="3 4">
    <name type="scientific">Psychrilyobacter piezotolerans</name>
    <dbReference type="NCBI Taxonomy" id="2293438"/>
    <lineage>
        <taxon>Bacteria</taxon>
        <taxon>Fusobacteriati</taxon>
        <taxon>Fusobacteriota</taxon>
        <taxon>Fusobacteriia</taxon>
        <taxon>Fusobacteriales</taxon>
        <taxon>Fusobacteriaceae</taxon>
        <taxon>Psychrilyobacter</taxon>
    </lineage>
</organism>
<accession>A0ABX9KHP5</accession>
<dbReference type="Gene3D" id="3.60.110.10">
    <property type="entry name" value="Carbon-nitrogen hydrolase"/>
    <property type="match status" value="1"/>
</dbReference>
<sequence length="249" mass="27416">MNNFNKNLKIAVAQISSIKGDVSVNINLHLKAIKKAKTEDISIIVFPELSLTGYEPEIAEYLAFKIDDIRLLPLIEAAKDNNMYLVVGAPIKKDELLQIGAIIISPKGEVSTYSKMNLHSGENAYFSSGKSHVFLEIENKKIAIAICADTNNPEHVKKCVNEGADIYLAGVLITENGYQADTKKLKDYALNHKILVGMANHNAPTGGWEPIGKSSIWSPIGDVVMTNNKNSLVIAEEIERRWIGKSIEI</sequence>
<dbReference type="PROSITE" id="PS50263">
    <property type="entry name" value="CN_HYDROLASE"/>
    <property type="match status" value="1"/>
</dbReference>
<dbReference type="PANTHER" id="PTHR43674">
    <property type="entry name" value="NITRILASE C965.09-RELATED"/>
    <property type="match status" value="1"/>
</dbReference>
<evidence type="ECO:0000256" key="1">
    <source>
        <dbReference type="ARBA" id="ARBA00022801"/>
    </source>
</evidence>
<reference evidence="3 4" key="1">
    <citation type="submission" date="2018-08" db="EMBL/GenBank/DDBJ databases">
        <title>Draft genome sequence of Psychrilyobacter sp. strain SD5 isolated from Black Sea water.</title>
        <authorList>
            <person name="Yadav S."/>
            <person name="Villanueva L."/>
            <person name="Damste J.S.S."/>
        </authorList>
    </citation>
    <scope>NUCLEOTIDE SEQUENCE [LARGE SCALE GENOMIC DNA]</scope>
    <source>
        <strain evidence="3 4">SD5</strain>
    </source>
</reference>
<dbReference type="Pfam" id="PF00795">
    <property type="entry name" value="CN_hydrolase"/>
    <property type="match status" value="1"/>
</dbReference>
<dbReference type="InterPro" id="IPR036526">
    <property type="entry name" value="C-N_Hydrolase_sf"/>
</dbReference>
<protein>
    <submittedName>
        <fullName evidence="3">Carbon-nitrogen hydrolase family protein</fullName>
    </submittedName>
</protein>
<evidence type="ECO:0000313" key="4">
    <source>
        <dbReference type="Proteomes" id="UP000263486"/>
    </source>
</evidence>
<dbReference type="Proteomes" id="UP000263486">
    <property type="component" value="Unassembled WGS sequence"/>
</dbReference>
<dbReference type="CDD" id="cd07197">
    <property type="entry name" value="nitrilase"/>
    <property type="match status" value="1"/>
</dbReference>
<comment type="caution">
    <text evidence="3">The sequence shown here is derived from an EMBL/GenBank/DDBJ whole genome shotgun (WGS) entry which is preliminary data.</text>
</comment>
<gene>
    <name evidence="3" type="ORF">DYH56_07145</name>
</gene>
<name>A0ABX9KHP5_9FUSO</name>
<dbReference type="InterPro" id="IPR003010">
    <property type="entry name" value="C-N_Hydrolase"/>
</dbReference>
<feature type="domain" description="CN hydrolase" evidence="2">
    <location>
        <begin position="8"/>
        <end position="249"/>
    </location>
</feature>
<keyword evidence="1 3" id="KW-0378">Hydrolase</keyword>